<evidence type="ECO:0000313" key="3">
    <source>
        <dbReference type="Proteomes" id="UP000660110"/>
    </source>
</evidence>
<evidence type="ECO:0000313" key="2">
    <source>
        <dbReference type="EMBL" id="GGF20344.1"/>
    </source>
</evidence>
<comment type="caution">
    <text evidence="2">The sequence shown here is derived from an EMBL/GenBank/DDBJ whole genome shotgun (WGS) entry which is preliminary data.</text>
</comment>
<evidence type="ECO:0000256" key="1">
    <source>
        <dbReference type="SAM" id="Phobius"/>
    </source>
</evidence>
<sequence length="129" mass="14966">MFKILLFIVLLAGVYSLFKRETPKLKYPTYIYFLSLSIVFMTGLFYISSSYQLYDRPIEGCFAALFEWVMSFGYAFLIPTILLLFYKLYKWKPDIKNLFLIKGAIAITIAGCGYVSLFIFILAFYGFAP</sequence>
<keyword evidence="1" id="KW-0472">Membrane</keyword>
<gene>
    <name evidence="2" type="ORF">GCM10010954_18880</name>
</gene>
<keyword evidence="3" id="KW-1185">Reference proteome</keyword>
<name>A0A917B358_HALAA</name>
<dbReference type="Proteomes" id="UP000660110">
    <property type="component" value="Unassembled WGS sequence"/>
</dbReference>
<feature type="transmembrane region" description="Helical" evidence="1">
    <location>
        <begin position="29"/>
        <end position="48"/>
    </location>
</feature>
<reference evidence="2" key="1">
    <citation type="journal article" date="2014" name="Int. J. Syst. Evol. Microbiol.">
        <title>Complete genome sequence of Corynebacterium casei LMG S-19264T (=DSM 44701T), isolated from a smear-ripened cheese.</title>
        <authorList>
            <consortium name="US DOE Joint Genome Institute (JGI-PGF)"/>
            <person name="Walter F."/>
            <person name="Albersmeier A."/>
            <person name="Kalinowski J."/>
            <person name="Ruckert C."/>
        </authorList>
    </citation>
    <scope>NUCLEOTIDE SEQUENCE</scope>
    <source>
        <strain evidence="2">CGMCC 1.12153</strain>
    </source>
</reference>
<dbReference type="AlphaFoldDB" id="A0A917B358"/>
<protein>
    <submittedName>
        <fullName evidence="2">Uncharacterized protein</fullName>
    </submittedName>
</protein>
<dbReference type="RefSeq" id="WP_188377234.1">
    <property type="nucleotide sequence ID" value="NZ_BMEL01000002.1"/>
</dbReference>
<dbReference type="EMBL" id="BMEL01000002">
    <property type="protein sequence ID" value="GGF20344.1"/>
    <property type="molecule type" value="Genomic_DNA"/>
</dbReference>
<organism evidence="2 3">
    <name type="scientific">Halobacillus andaensis</name>
    <dbReference type="NCBI Taxonomy" id="1176239"/>
    <lineage>
        <taxon>Bacteria</taxon>
        <taxon>Bacillati</taxon>
        <taxon>Bacillota</taxon>
        <taxon>Bacilli</taxon>
        <taxon>Bacillales</taxon>
        <taxon>Bacillaceae</taxon>
        <taxon>Halobacillus</taxon>
    </lineage>
</organism>
<proteinExistence type="predicted"/>
<feature type="transmembrane region" description="Helical" evidence="1">
    <location>
        <begin position="60"/>
        <end position="86"/>
    </location>
</feature>
<keyword evidence="1" id="KW-0812">Transmembrane</keyword>
<reference evidence="2" key="2">
    <citation type="submission" date="2020-09" db="EMBL/GenBank/DDBJ databases">
        <authorList>
            <person name="Sun Q."/>
            <person name="Zhou Y."/>
        </authorList>
    </citation>
    <scope>NUCLEOTIDE SEQUENCE</scope>
    <source>
        <strain evidence="2">CGMCC 1.12153</strain>
    </source>
</reference>
<keyword evidence="1" id="KW-1133">Transmembrane helix</keyword>
<feature type="transmembrane region" description="Helical" evidence="1">
    <location>
        <begin position="98"/>
        <end position="127"/>
    </location>
</feature>
<accession>A0A917B358</accession>